<gene>
    <name evidence="2" type="ORF">V5799_000293</name>
</gene>
<reference evidence="2 3" key="1">
    <citation type="journal article" date="2023" name="Arcadia Sci">
        <title>De novo assembly of a long-read Amblyomma americanum tick genome.</title>
        <authorList>
            <person name="Chou S."/>
            <person name="Poskanzer K.E."/>
            <person name="Rollins M."/>
            <person name="Thuy-Boun P.S."/>
        </authorList>
    </citation>
    <scope>NUCLEOTIDE SEQUENCE [LARGE SCALE GENOMIC DNA]</scope>
    <source>
        <strain evidence="2">F_SG_1</strain>
        <tissue evidence="2">Salivary glands</tissue>
    </source>
</reference>
<dbReference type="EMBL" id="JARKHS020035678">
    <property type="protein sequence ID" value="KAK8757005.1"/>
    <property type="molecule type" value="Genomic_DNA"/>
</dbReference>
<accession>A0AAQ4D3G5</accession>
<evidence type="ECO:0000256" key="1">
    <source>
        <dbReference type="SAM" id="MobiDB-lite"/>
    </source>
</evidence>
<name>A0AAQ4D3G5_AMBAM</name>
<dbReference type="AlphaFoldDB" id="A0AAQ4D3G5"/>
<keyword evidence="3" id="KW-1185">Reference proteome</keyword>
<comment type="caution">
    <text evidence="2">The sequence shown here is derived from an EMBL/GenBank/DDBJ whole genome shotgun (WGS) entry which is preliminary data.</text>
</comment>
<feature type="region of interest" description="Disordered" evidence="1">
    <location>
        <begin position="123"/>
        <end position="143"/>
    </location>
</feature>
<organism evidence="2 3">
    <name type="scientific">Amblyomma americanum</name>
    <name type="common">Lone star tick</name>
    <dbReference type="NCBI Taxonomy" id="6943"/>
    <lineage>
        <taxon>Eukaryota</taxon>
        <taxon>Metazoa</taxon>
        <taxon>Ecdysozoa</taxon>
        <taxon>Arthropoda</taxon>
        <taxon>Chelicerata</taxon>
        <taxon>Arachnida</taxon>
        <taxon>Acari</taxon>
        <taxon>Parasitiformes</taxon>
        <taxon>Ixodida</taxon>
        <taxon>Ixodoidea</taxon>
        <taxon>Ixodidae</taxon>
        <taxon>Amblyomminae</taxon>
        <taxon>Amblyomma</taxon>
    </lineage>
</organism>
<protein>
    <submittedName>
        <fullName evidence="2">Uncharacterized protein</fullName>
    </submittedName>
</protein>
<feature type="compositionally biased region" description="Low complexity" evidence="1">
    <location>
        <begin position="131"/>
        <end position="142"/>
    </location>
</feature>
<sequence length="278" mass="29898">MMVLSSPMSRLFITGDLDPSDDSTPEPCRRRLLQSFASHVARTALAVGIKRRQEKVQGISASMVRRSIESAGVQLSLNRGQPFAAMPGSCAGFSGGANMFRKKREVKTVVLISEAENSLLLPPAAPAMEKSPPSSVPDHPSSILQSNKQDQRLLHRFLEDTAEPVGKKAEGAWAQLIPSPSPPGTTCFASLSVTWFRMAELTAARRRLSIRVPLHQPGARPEFAATVHGSKEAFCAVDGEKRGRSGPGDLLFGRSEDGASVSGCQPLAVFVGHCTRQR</sequence>
<evidence type="ECO:0000313" key="3">
    <source>
        <dbReference type="Proteomes" id="UP001321473"/>
    </source>
</evidence>
<evidence type="ECO:0000313" key="2">
    <source>
        <dbReference type="EMBL" id="KAK8757005.1"/>
    </source>
</evidence>
<proteinExistence type="predicted"/>
<dbReference type="Proteomes" id="UP001321473">
    <property type="component" value="Unassembled WGS sequence"/>
</dbReference>